<name>A0ACB9J8R9_9ASTR</name>
<gene>
    <name evidence="1" type="ORF">L1987_15821</name>
</gene>
<keyword evidence="2" id="KW-1185">Reference proteome</keyword>
<reference evidence="2" key="1">
    <citation type="journal article" date="2022" name="Mol. Ecol. Resour.">
        <title>The genomes of chicory, endive, great burdock and yacon provide insights into Asteraceae palaeo-polyploidization history and plant inulin production.</title>
        <authorList>
            <person name="Fan W."/>
            <person name="Wang S."/>
            <person name="Wang H."/>
            <person name="Wang A."/>
            <person name="Jiang F."/>
            <person name="Liu H."/>
            <person name="Zhao H."/>
            <person name="Xu D."/>
            <person name="Zhang Y."/>
        </authorList>
    </citation>
    <scope>NUCLEOTIDE SEQUENCE [LARGE SCALE GENOMIC DNA]</scope>
    <source>
        <strain evidence="2">cv. Yunnan</strain>
    </source>
</reference>
<proteinExistence type="predicted"/>
<accession>A0ACB9J8R9</accession>
<protein>
    <submittedName>
        <fullName evidence="1">Uncharacterized protein</fullName>
    </submittedName>
</protein>
<reference evidence="1 2" key="2">
    <citation type="journal article" date="2022" name="Mol. Ecol. Resour.">
        <title>The genomes of chicory, endive, great burdock and yacon provide insights into Asteraceae paleo-polyploidization history and plant inulin production.</title>
        <authorList>
            <person name="Fan W."/>
            <person name="Wang S."/>
            <person name="Wang H."/>
            <person name="Wang A."/>
            <person name="Jiang F."/>
            <person name="Liu H."/>
            <person name="Zhao H."/>
            <person name="Xu D."/>
            <person name="Zhang Y."/>
        </authorList>
    </citation>
    <scope>NUCLEOTIDE SEQUENCE [LARGE SCALE GENOMIC DNA]</scope>
    <source>
        <strain evidence="2">cv. Yunnan</strain>
        <tissue evidence="1">Leaves</tissue>
    </source>
</reference>
<evidence type="ECO:0000313" key="1">
    <source>
        <dbReference type="EMBL" id="KAI3816131.1"/>
    </source>
</evidence>
<comment type="caution">
    <text evidence="1">The sequence shown here is derived from an EMBL/GenBank/DDBJ whole genome shotgun (WGS) entry which is preliminary data.</text>
</comment>
<sequence>MGSPERVKGYVKRDIDDSSGARDDEIVEADERRKRKSGKSKQSGSGEETEGVESNGKKEKNESRKRPGGTSTAVSEEDDYESRCKQMQKKQESALDTLSNWYQDGEGDSINRHDGGERSERRKSTSKLIDRESSQNRSKVKEERLNDVEMQEKGSRKEGRNPRKRWDDVDIVNKVEVNNNRGEKVDKSYTKDERRSEIDKIKSKGDIQVINQENHEKIDDHKQQRNLNENDTVESHERSYDADKDDSTRIRDRGRKDINRSTRSRTPDRSARHHHDGYREERSKGRDDGWKRRQSNFPDKEIKDGDAPYDYMRDWESPSQRRGRDQADPERHTGRASDIKDGKRTYDDVIEIETKPYNYERTSEVNEQSDIKPGPNDDDQSVKDSKDRHGDDRNMDGIQGGKFEGQRGNIPNRPGGWQGQSDTHGYQSSQGLKGNNRMGRGGRVWPTGRDGQQVNMQVPMMGSPFGPLGMPPPGGLQPLTPSMSPGPGPPMSPAVFIPPFSPPVVWPGVPPGLSGFGPPGGPLGPIFPPNIGTPQNPTMYFNQPGPVRGMPPNMLGPDFNALGPTGHGQQQDKGPGGWVPPRNNGPPGKAPSRGEQNDYSQNFVDTGMRPQNFIRELELTSVVEDYPKLRELIQKKDEIVANSASAPMYYKCDLREQVLSSEFFGTKFDVILVDPPWEEYVHRAPGVADHMEYWTFEEIMNLKIEAIADTPSFVFLWVGDGVGLEQGRQCLKKWGFRRCEDICWVKTNKTTATPGLRHDSHTLFQRSKEHCLMGIKGTVRRSTDGHIIHANIDTDVIIAEEPPYGSTAKPEDMYRIIEHFSLGRRRLELFGEDHNIRAGWLTVGKDLSSSNFNAEGFVQNFSDKDGKVWQGGGGRNPPPEAGHLVLTTQDIEALRPKSPMKNQLQMQQQSQQSNSIALTPCGASNKRPTGNDPLNHNGPGMNQEVSGSNISGPVPWGPPMGNGMGPNEGFFDNMYGYNGPFGPMGGDYMDSETHRAMNNIL</sequence>
<dbReference type="EMBL" id="CM042022">
    <property type="protein sequence ID" value="KAI3816131.1"/>
    <property type="molecule type" value="Genomic_DNA"/>
</dbReference>
<evidence type="ECO:0000313" key="2">
    <source>
        <dbReference type="Proteomes" id="UP001056120"/>
    </source>
</evidence>
<dbReference type="Proteomes" id="UP001056120">
    <property type="component" value="Linkage Group LG05"/>
</dbReference>
<organism evidence="1 2">
    <name type="scientific">Smallanthus sonchifolius</name>
    <dbReference type="NCBI Taxonomy" id="185202"/>
    <lineage>
        <taxon>Eukaryota</taxon>
        <taxon>Viridiplantae</taxon>
        <taxon>Streptophyta</taxon>
        <taxon>Embryophyta</taxon>
        <taxon>Tracheophyta</taxon>
        <taxon>Spermatophyta</taxon>
        <taxon>Magnoliopsida</taxon>
        <taxon>eudicotyledons</taxon>
        <taxon>Gunneridae</taxon>
        <taxon>Pentapetalae</taxon>
        <taxon>asterids</taxon>
        <taxon>campanulids</taxon>
        <taxon>Asterales</taxon>
        <taxon>Asteraceae</taxon>
        <taxon>Asteroideae</taxon>
        <taxon>Heliantheae alliance</taxon>
        <taxon>Millerieae</taxon>
        <taxon>Smallanthus</taxon>
    </lineage>
</organism>